<keyword evidence="1" id="KW-0812">Transmembrane</keyword>
<keyword evidence="1" id="KW-1133">Transmembrane helix</keyword>
<feature type="transmembrane region" description="Helical" evidence="1">
    <location>
        <begin position="89"/>
        <end position="108"/>
    </location>
</feature>
<comment type="caution">
    <text evidence="2">The sequence shown here is derived from an EMBL/GenBank/DDBJ whole genome shotgun (WGS) entry which is preliminary data.</text>
</comment>
<gene>
    <name evidence="2" type="ORF">SDC9_108914</name>
</gene>
<dbReference type="EMBL" id="VSSQ01018661">
    <property type="protein sequence ID" value="MPM62048.1"/>
    <property type="molecule type" value="Genomic_DNA"/>
</dbReference>
<reference evidence="2" key="1">
    <citation type="submission" date="2019-08" db="EMBL/GenBank/DDBJ databases">
        <authorList>
            <person name="Kucharzyk K."/>
            <person name="Murdoch R.W."/>
            <person name="Higgins S."/>
            <person name="Loffler F."/>
        </authorList>
    </citation>
    <scope>NUCLEOTIDE SEQUENCE</scope>
</reference>
<keyword evidence="1" id="KW-0472">Membrane</keyword>
<evidence type="ECO:0000313" key="2">
    <source>
        <dbReference type="EMBL" id="MPM62048.1"/>
    </source>
</evidence>
<protein>
    <submittedName>
        <fullName evidence="2">Uncharacterized protein</fullName>
    </submittedName>
</protein>
<sequence>MIDYYMPFADENLDAAMIDLKIGAIPDCLNGSIPSRHLGAKAGRVKYCFSVNDLCKNAEISYESSTIAVAGRNVVFATRPILFSAKKSWTTWALISACVLAIIVFAILKELPADSVLGSGTSQKIPGELASLFANYLTKYKTVFAALFTLANSLFTFFLVLLYNKGRNDK</sequence>
<evidence type="ECO:0000256" key="1">
    <source>
        <dbReference type="SAM" id="Phobius"/>
    </source>
</evidence>
<proteinExistence type="predicted"/>
<organism evidence="2">
    <name type="scientific">bioreactor metagenome</name>
    <dbReference type="NCBI Taxonomy" id="1076179"/>
    <lineage>
        <taxon>unclassified sequences</taxon>
        <taxon>metagenomes</taxon>
        <taxon>ecological metagenomes</taxon>
    </lineage>
</organism>
<name>A0A645BAH2_9ZZZZ</name>
<feature type="transmembrane region" description="Helical" evidence="1">
    <location>
        <begin position="143"/>
        <end position="163"/>
    </location>
</feature>
<accession>A0A645BAH2</accession>
<dbReference type="AlphaFoldDB" id="A0A645BAH2"/>